<evidence type="ECO:0000256" key="1">
    <source>
        <dbReference type="SAM" id="Coils"/>
    </source>
</evidence>
<protein>
    <submittedName>
        <fullName evidence="2">Uncharacterized protein</fullName>
    </submittedName>
</protein>
<name>A0A1I6VBP5_9FLAO</name>
<feature type="coiled-coil region" evidence="1">
    <location>
        <begin position="59"/>
        <end position="86"/>
    </location>
</feature>
<gene>
    <name evidence="2" type="ORF">SAMN04487906_2962</name>
</gene>
<accession>A0A1I6VBP5</accession>
<sequence>MFLTLASCVKKQTDLEFEKSVANEIFPALLDSVHYDIRLSPPPPPPPLNYNESDPSKIVWDETKMIAEYEKRKAELEKDTTKLVIAIVDSTYRIDEHLKKEFIEYYKEYSIELDTINNKNPYKINLSDLKHDKKFNLKYRSEFPASSNVWDGEYDFYLSGITGFSRIQFDQTKSYGALISGFGCGKLCGFSGIVFIRKVDRQWVIDEIKVIGVS</sequence>
<keyword evidence="1" id="KW-0175">Coiled coil</keyword>
<proteinExistence type="predicted"/>
<reference evidence="2 3" key="1">
    <citation type="submission" date="2016-10" db="EMBL/GenBank/DDBJ databases">
        <authorList>
            <person name="de Groot N.N."/>
        </authorList>
    </citation>
    <scope>NUCLEOTIDE SEQUENCE [LARGE SCALE GENOMIC DNA]</scope>
    <source>
        <strain evidence="2 3">CGMCC 1.6114</strain>
    </source>
</reference>
<evidence type="ECO:0000313" key="3">
    <source>
        <dbReference type="Proteomes" id="UP000183209"/>
    </source>
</evidence>
<dbReference type="Proteomes" id="UP000183209">
    <property type="component" value="Unassembled WGS sequence"/>
</dbReference>
<organism evidence="2 3">
    <name type="scientific">Zhouia amylolytica</name>
    <dbReference type="NCBI Taxonomy" id="376730"/>
    <lineage>
        <taxon>Bacteria</taxon>
        <taxon>Pseudomonadati</taxon>
        <taxon>Bacteroidota</taxon>
        <taxon>Flavobacteriia</taxon>
        <taxon>Flavobacteriales</taxon>
        <taxon>Flavobacteriaceae</taxon>
        <taxon>Zhouia</taxon>
    </lineage>
</organism>
<evidence type="ECO:0000313" key="2">
    <source>
        <dbReference type="EMBL" id="SFT11097.1"/>
    </source>
</evidence>
<dbReference type="AlphaFoldDB" id="A0A1I6VBP5"/>
<dbReference type="EMBL" id="FPAG01000009">
    <property type="protein sequence ID" value="SFT11097.1"/>
    <property type="molecule type" value="Genomic_DNA"/>
</dbReference>